<sequence length="580" mass="65860">MGFNDRMNDSGSKRPNSQSSTKELYELRLAAERYNVVQDYKSNLIDRKTAMLRLGLSPAQFHRLCKRIAMKGSIEGARRLSRGRKVGAQPISIKLERIFSDKFDKHFQGAAATYAEVWRQIQAVADTENVACPSYHTVRRWIKENKKQRDIDRKRLGAEAAAQIYGAKPGLYPCKSPLEWVQLDHTLMDVLVVDSEDPTVIIGRPWVSFAIDVFTRAVVGFHIALLPPSSMTVAMLIANAVLPKQNLLSRLNMRTDMLPMHGVMKAIHMDNAKEFWTELLHTACAMYGIGVHHRDIGKKHQGGHVERLIGTMMTTRVHFYRGTTYSNAIERRGQSSEKKAALNFSEVRELLVHSINTYHGTVHSALKMSPFDKWNEYYESHDAPKTIAAAEEDFFRIDFYPEEVKKIHPCGIKILGRVFHGRCLNSLIGEKRLVKYDPYDASQVKVLIADSYVDVPCSQNFSDRDTDYEVYRYQRSKKGTRPGTITSASSRQSVVEMNEIQQHAVTKTERAKRRKNKEAREQHFAYKEMVSPGMGTVVTAESDQAKTIAVPKKKFSVTVDSTVSSKIDFSTDPIIFDADF</sequence>
<evidence type="ECO:0000313" key="3">
    <source>
        <dbReference type="EMBL" id="QGT82046.1"/>
    </source>
</evidence>
<evidence type="ECO:0000256" key="1">
    <source>
        <dbReference type="SAM" id="MobiDB-lite"/>
    </source>
</evidence>
<reference evidence="3 4" key="1">
    <citation type="submission" date="2019-11" db="EMBL/GenBank/DDBJ databases">
        <title>Complete genome sequence of Pseudomonas syringae pv. coronafaciens isolate B19001 originated in imported oat cereal.</title>
        <authorList>
            <person name="Kim S.M."/>
            <person name="Lee B.C."/>
            <person name="Seo S.J."/>
            <person name="Lee J.E."/>
            <person name="Choi N.J."/>
            <person name="Park J.H."/>
        </authorList>
    </citation>
    <scope>NUCLEOTIDE SEQUENCE [LARGE SCALE GENOMIC DNA]</scope>
    <source>
        <strain evidence="3 4">B19001</strain>
    </source>
</reference>
<dbReference type="InterPro" id="IPR015378">
    <property type="entry name" value="Transposase-like_Mu_C"/>
</dbReference>
<name>A0AAE6UN15_9PSED</name>
<dbReference type="RefSeq" id="WP_191892862.1">
    <property type="nucleotide sequence ID" value="NZ_CP046441.1"/>
</dbReference>
<dbReference type="InterPro" id="IPR012337">
    <property type="entry name" value="RNaseH-like_sf"/>
</dbReference>
<proteinExistence type="predicted"/>
<dbReference type="InterPro" id="IPR001584">
    <property type="entry name" value="Integrase_cat-core"/>
</dbReference>
<protein>
    <submittedName>
        <fullName evidence="3">DDE-type integrase/transposase/recombinase</fullName>
    </submittedName>
</protein>
<feature type="compositionally biased region" description="Basic and acidic residues" evidence="1">
    <location>
        <begin position="1"/>
        <end position="12"/>
    </location>
</feature>
<dbReference type="EMBL" id="CP046441">
    <property type="protein sequence ID" value="QGT82046.1"/>
    <property type="molecule type" value="Genomic_DNA"/>
</dbReference>
<gene>
    <name evidence="3" type="ORF">GMO17_13030</name>
</gene>
<evidence type="ECO:0000313" key="4">
    <source>
        <dbReference type="Proteomes" id="UP000423413"/>
    </source>
</evidence>
<accession>A0AAE6UN15</accession>
<feature type="domain" description="Integrase catalytic" evidence="2">
    <location>
        <begin position="173"/>
        <end position="378"/>
    </location>
</feature>
<dbReference type="GO" id="GO:0003676">
    <property type="term" value="F:nucleic acid binding"/>
    <property type="evidence" value="ECO:0007669"/>
    <property type="project" value="InterPro"/>
</dbReference>
<organism evidence="3 4">
    <name type="scientific">Pseudomonas coronafaciens pv. coronafaciens</name>
    <dbReference type="NCBI Taxonomy" id="235275"/>
    <lineage>
        <taxon>Bacteria</taxon>
        <taxon>Pseudomonadati</taxon>
        <taxon>Pseudomonadota</taxon>
        <taxon>Gammaproteobacteria</taxon>
        <taxon>Pseudomonadales</taxon>
        <taxon>Pseudomonadaceae</taxon>
        <taxon>Pseudomonas</taxon>
        <taxon>Pseudomonas coronafaciens</taxon>
    </lineage>
</organism>
<dbReference type="GO" id="GO:0015074">
    <property type="term" value="P:DNA integration"/>
    <property type="evidence" value="ECO:0007669"/>
    <property type="project" value="InterPro"/>
</dbReference>
<dbReference type="Gene3D" id="3.30.420.10">
    <property type="entry name" value="Ribonuclease H-like superfamily/Ribonuclease H"/>
    <property type="match status" value="1"/>
</dbReference>
<dbReference type="PROSITE" id="PS50994">
    <property type="entry name" value="INTEGRASE"/>
    <property type="match status" value="1"/>
</dbReference>
<evidence type="ECO:0000259" key="2">
    <source>
        <dbReference type="PROSITE" id="PS50994"/>
    </source>
</evidence>
<feature type="region of interest" description="Disordered" evidence="1">
    <location>
        <begin position="1"/>
        <end position="21"/>
    </location>
</feature>
<dbReference type="SUPFAM" id="SSF53098">
    <property type="entry name" value="Ribonuclease H-like"/>
    <property type="match status" value="1"/>
</dbReference>
<dbReference type="Pfam" id="PF09299">
    <property type="entry name" value="Mu-transpos_C"/>
    <property type="match status" value="1"/>
</dbReference>
<dbReference type="Proteomes" id="UP000423413">
    <property type="component" value="Chromosome"/>
</dbReference>
<dbReference type="AlphaFoldDB" id="A0AAE6UN15"/>
<dbReference type="InterPro" id="IPR036397">
    <property type="entry name" value="RNaseH_sf"/>
</dbReference>